<evidence type="ECO:0000256" key="1">
    <source>
        <dbReference type="SAM" id="MobiDB-lite"/>
    </source>
</evidence>
<proteinExistence type="predicted"/>
<dbReference type="EnsemblMetazoa" id="AMEM009780-RA">
    <property type="protein sequence ID" value="AMEM009780-PA"/>
    <property type="gene ID" value="AMEM009780"/>
</dbReference>
<evidence type="ECO:0000313" key="3">
    <source>
        <dbReference type="Proteomes" id="UP000075903"/>
    </source>
</evidence>
<protein>
    <submittedName>
        <fullName evidence="2">Uncharacterized protein</fullName>
    </submittedName>
</protein>
<organism evidence="2 3">
    <name type="scientific">Anopheles merus</name>
    <name type="common">Mosquito</name>
    <dbReference type="NCBI Taxonomy" id="30066"/>
    <lineage>
        <taxon>Eukaryota</taxon>
        <taxon>Metazoa</taxon>
        <taxon>Ecdysozoa</taxon>
        <taxon>Arthropoda</taxon>
        <taxon>Hexapoda</taxon>
        <taxon>Insecta</taxon>
        <taxon>Pterygota</taxon>
        <taxon>Neoptera</taxon>
        <taxon>Endopterygota</taxon>
        <taxon>Diptera</taxon>
        <taxon>Nematocera</taxon>
        <taxon>Culicoidea</taxon>
        <taxon>Culicidae</taxon>
        <taxon>Anophelinae</taxon>
        <taxon>Anopheles</taxon>
    </lineage>
</organism>
<dbReference type="AlphaFoldDB" id="A0A182V6Q6"/>
<keyword evidence="3" id="KW-1185">Reference proteome</keyword>
<reference evidence="2" key="1">
    <citation type="submission" date="2020-05" db="UniProtKB">
        <authorList>
            <consortium name="EnsemblMetazoa"/>
        </authorList>
    </citation>
    <scope>IDENTIFICATION</scope>
    <source>
        <strain evidence="2">MAF</strain>
    </source>
</reference>
<dbReference type="Proteomes" id="UP000075903">
    <property type="component" value="Unassembled WGS sequence"/>
</dbReference>
<feature type="region of interest" description="Disordered" evidence="1">
    <location>
        <begin position="1"/>
        <end position="32"/>
    </location>
</feature>
<dbReference type="VEuPathDB" id="VectorBase:AMEM009780"/>
<sequence length="145" mass="15361">MAARRSNALAEVNRQPERQCSAMQSNRSRGPKCVQEQQARDGIQTVGWLYGHISRKVNEGSVCVVTPEAATNSSALGQLEATRGEKAFLGDRPAAAPDGTRFREAAAKASGSADAKALLRLAPLGGEAIFLRLAGLVDSGHYRAN</sequence>
<evidence type="ECO:0000313" key="2">
    <source>
        <dbReference type="EnsemblMetazoa" id="AMEM009780-PA"/>
    </source>
</evidence>
<accession>A0A182V6Q6</accession>
<name>A0A182V6Q6_ANOME</name>